<feature type="binding site" description="via phosphate group" evidence="6">
    <location>
        <position position="102"/>
    </location>
    <ligand>
        <name>Mg(2+)</name>
        <dbReference type="ChEBI" id="CHEBI:18420"/>
    </ligand>
</feature>
<evidence type="ECO:0000259" key="11">
    <source>
        <dbReference type="Pfam" id="PF02879"/>
    </source>
</evidence>
<dbReference type="SUPFAM" id="SSF53738">
    <property type="entry name" value="Phosphoglucomutase, first 3 domains"/>
    <property type="match status" value="3"/>
</dbReference>
<keyword evidence="3 6" id="KW-0479">Metal-binding</keyword>
<evidence type="ECO:0000256" key="1">
    <source>
        <dbReference type="ARBA" id="ARBA00010231"/>
    </source>
</evidence>
<dbReference type="SUPFAM" id="SSF55957">
    <property type="entry name" value="Phosphoglucomutase, C-terminal domain"/>
    <property type="match status" value="1"/>
</dbReference>
<evidence type="ECO:0000256" key="5">
    <source>
        <dbReference type="ARBA" id="ARBA00023235"/>
    </source>
</evidence>
<feature type="binding site" evidence="6">
    <location>
        <position position="243"/>
    </location>
    <ligand>
        <name>Mg(2+)</name>
        <dbReference type="ChEBI" id="CHEBI:18420"/>
    </ligand>
</feature>
<protein>
    <recommendedName>
        <fullName evidence="6 8">Phosphoglucosamine mutase</fullName>
        <ecNumber evidence="6 8">5.4.2.10</ecNumber>
    </recommendedName>
</protein>
<feature type="binding site" evidence="6">
    <location>
        <position position="245"/>
    </location>
    <ligand>
        <name>Mg(2+)</name>
        <dbReference type="ChEBI" id="CHEBI:18420"/>
    </ligand>
</feature>
<name>A0ABZ2C0F7_9PROT</name>
<keyword evidence="4 6" id="KW-0460">Magnesium</keyword>
<feature type="domain" description="Alpha-D-phosphohexomutase alpha/beta/alpha" evidence="12">
    <location>
        <begin position="258"/>
        <end position="370"/>
    </location>
</feature>
<dbReference type="PANTHER" id="PTHR42946:SF1">
    <property type="entry name" value="PHOSPHOGLUCOMUTASE (ALPHA-D-GLUCOSE-1,6-BISPHOSPHATE-DEPENDENT)"/>
    <property type="match status" value="1"/>
</dbReference>
<keyword evidence="5 6" id="KW-0413">Isomerase</keyword>
<proteinExistence type="inferred from homology"/>
<evidence type="ECO:0000256" key="8">
    <source>
        <dbReference type="RuleBase" id="RU004327"/>
    </source>
</evidence>
<dbReference type="HAMAP" id="MF_01554_B">
    <property type="entry name" value="GlmM_B"/>
    <property type="match status" value="1"/>
</dbReference>
<keyword evidence="2 6" id="KW-0597">Phosphoprotein</keyword>
<comment type="similarity">
    <text evidence="1 6 7">Belongs to the phosphohexose mutase family.</text>
</comment>
<dbReference type="EMBL" id="CP133270">
    <property type="protein sequence ID" value="WVX65949.1"/>
    <property type="molecule type" value="Genomic_DNA"/>
</dbReference>
<feature type="domain" description="Alpha-D-phosphohexomutase alpha/beta/alpha" evidence="10">
    <location>
        <begin position="3"/>
        <end position="135"/>
    </location>
</feature>
<dbReference type="Pfam" id="PF02880">
    <property type="entry name" value="PGM_PMM_III"/>
    <property type="match status" value="1"/>
</dbReference>
<evidence type="ECO:0000313" key="14">
    <source>
        <dbReference type="Proteomes" id="UP001330434"/>
    </source>
</evidence>
<dbReference type="PROSITE" id="PS00710">
    <property type="entry name" value="PGM_PMM"/>
    <property type="match status" value="1"/>
</dbReference>
<sequence>MTRKYFGTDGIRGRANAEPFTPETLTRIAQAIGLQFLKDNGHHRVVIGKDTRVSGYMIESALTAGFTSIGIEVLSVGVLPTPAIAMLTRTLRADLGVMISASHNPYYDNGIKLFTAEGIKLSDDVEMEIEERISTHMPLAAPSKLGYVQRIPDAGGRYIEFVKNSIARNIRLEGFHIVLDCAQGAAYKVAPTVLHELGAHVIRMGCEPDGININEGCGATHTAKLSQKVMETGADLGIAFDGDADRVAFCDEHGHEINGDQIMALIGKRWHQEGRLKSNSVVATVMSNLGLEKYLEGEGLKLVRTPVGDRYVAEKMRKEGYNVGGEQSGHIILSDYSSAGDGLLTALQILSVFATEQKPASQLFRVFEPYPQVLKNVKLDTAIITRPEAESLIQNLQKKLGNDGRVLVRPSGTEPLVRIMIEGPDQVTITEDAEILASAFLKMAS</sequence>
<dbReference type="InterPro" id="IPR005845">
    <property type="entry name" value="A-D-PHexomutase_a/b/a-II"/>
</dbReference>
<evidence type="ECO:0000259" key="12">
    <source>
        <dbReference type="Pfam" id="PF02880"/>
    </source>
</evidence>
<evidence type="ECO:0000256" key="7">
    <source>
        <dbReference type="RuleBase" id="RU004326"/>
    </source>
</evidence>
<dbReference type="InterPro" id="IPR016055">
    <property type="entry name" value="A-D-PHexomutase_a/b/a-I/II/III"/>
</dbReference>
<dbReference type="CDD" id="cd05802">
    <property type="entry name" value="GlmM"/>
    <property type="match status" value="1"/>
</dbReference>
<evidence type="ECO:0000256" key="6">
    <source>
        <dbReference type="HAMAP-Rule" id="MF_01554"/>
    </source>
</evidence>
<dbReference type="InterPro" id="IPR006352">
    <property type="entry name" value="GlmM_bact"/>
</dbReference>
<dbReference type="InterPro" id="IPR036900">
    <property type="entry name" value="A-D-PHexomutase_C_sf"/>
</dbReference>
<feature type="binding site" evidence="6">
    <location>
        <position position="241"/>
    </location>
    <ligand>
        <name>Mg(2+)</name>
        <dbReference type="ChEBI" id="CHEBI:18420"/>
    </ligand>
</feature>
<dbReference type="InterPro" id="IPR005846">
    <property type="entry name" value="A-D-PHexomutase_a/b/a-III"/>
</dbReference>
<comment type="catalytic activity">
    <reaction evidence="6 8">
        <text>alpha-D-glucosamine 1-phosphate = D-glucosamine 6-phosphate</text>
        <dbReference type="Rhea" id="RHEA:23424"/>
        <dbReference type="ChEBI" id="CHEBI:58516"/>
        <dbReference type="ChEBI" id="CHEBI:58725"/>
        <dbReference type="EC" id="5.4.2.10"/>
    </reaction>
</comment>
<dbReference type="Pfam" id="PF00408">
    <property type="entry name" value="PGM_PMM_IV"/>
    <property type="match status" value="1"/>
</dbReference>
<accession>A0ABZ2C0F7</accession>
<dbReference type="NCBIfam" id="TIGR01455">
    <property type="entry name" value="glmM"/>
    <property type="match status" value="1"/>
</dbReference>
<comment type="cofactor">
    <cofactor evidence="6">
        <name>Mg(2+)</name>
        <dbReference type="ChEBI" id="CHEBI:18420"/>
    </cofactor>
    <text evidence="6">Binds 1 Mg(2+) ion per subunit.</text>
</comment>
<organism evidence="13 14">
    <name type="scientific">Candidatus Bealeia paramacronuclearis</name>
    <dbReference type="NCBI Taxonomy" id="1921001"/>
    <lineage>
        <taxon>Bacteria</taxon>
        <taxon>Pseudomonadati</taxon>
        <taxon>Pseudomonadota</taxon>
        <taxon>Alphaproteobacteria</taxon>
        <taxon>Holosporales</taxon>
        <taxon>Holosporaceae</taxon>
        <taxon>Candidatus Bealeia</taxon>
    </lineage>
</organism>
<feature type="domain" description="Alpha-D-phosphohexomutase alpha/beta/alpha" evidence="11">
    <location>
        <begin position="157"/>
        <end position="254"/>
    </location>
</feature>
<dbReference type="InterPro" id="IPR005843">
    <property type="entry name" value="A-D-PHexomutase_C"/>
</dbReference>
<dbReference type="InterPro" id="IPR005841">
    <property type="entry name" value="Alpha-D-phosphohexomutase_SF"/>
</dbReference>
<dbReference type="PANTHER" id="PTHR42946">
    <property type="entry name" value="PHOSPHOHEXOSE MUTASE"/>
    <property type="match status" value="1"/>
</dbReference>
<dbReference type="Gene3D" id="3.40.120.10">
    <property type="entry name" value="Alpha-D-Glucose-1,6-Bisphosphate, subunit A, domain 3"/>
    <property type="match status" value="3"/>
</dbReference>
<dbReference type="Gene3D" id="3.30.310.50">
    <property type="entry name" value="Alpha-D-phosphohexomutase, C-terminal domain"/>
    <property type="match status" value="1"/>
</dbReference>
<gene>
    <name evidence="6" type="primary">glmM</name>
    <name evidence="13" type="ORF">Bealeia1_00115</name>
</gene>
<evidence type="ECO:0000256" key="4">
    <source>
        <dbReference type="ARBA" id="ARBA00022842"/>
    </source>
</evidence>
<evidence type="ECO:0000313" key="13">
    <source>
        <dbReference type="EMBL" id="WVX65949.1"/>
    </source>
</evidence>
<dbReference type="Pfam" id="PF02878">
    <property type="entry name" value="PGM_PMM_I"/>
    <property type="match status" value="1"/>
</dbReference>
<dbReference type="EC" id="5.4.2.10" evidence="6 8"/>
<comment type="PTM">
    <text evidence="6">Activated by phosphorylation.</text>
</comment>
<evidence type="ECO:0000256" key="3">
    <source>
        <dbReference type="ARBA" id="ARBA00022723"/>
    </source>
</evidence>
<dbReference type="Pfam" id="PF02879">
    <property type="entry name" value="PGM_PMM_II"/>
    <property type="match status" value="1"/>
</dbReference>
<evidence type="ECO:0000259" key="10">
    <source>
        <dbReference type="Pfam" id="PF02878"/>
    </source>
</evidence>
<dbReference type="InterPro" id="IPR050060">
    <property type="entry name" value="Phosphoglucosamine_mutase"/>
</dbReference>
<reference evidence="13 14" key="1">
    <citation type="journal article" date="2024" name="Environ. Microbiol.">
        <title>Novel evolutionary insights on the interactions of the Holosporales (Alphaproteobacteria) with eukaryotic hosts from comparative genomics.</title>
        <authorList>
            <person name="Giovannini M."/>
            <person name="Petroni G."/>
            <person name="Castelli M."/>
        </authorList>
    </citation>
    <scope>NUCLEOTIDE SEQUENCE [LARGE SCALE GENOMIC DNA]</scope>
    <source>
        <strain evidence="13 14">US_Bl 15I1</strain>
    </source>
</reference>
<evidence type="ECO:0000256" key="2">
    <source>
        <dbReference type="ARBA" id="ARBA00022553"/>
    </source>
</evidence>
<dbReference type="PRINTS" id="PR00509">
    <property type="entry name" value="PGMPMM"/>
</dbReference>
<dbReference type="Proteomes" id="UP001330434">
    <property type="component" value="Chromosome"/>
</dbReference>
<dbReference type="InterPro" id="IPR016066">
    <property type="entry name" value="A-D-PHexomutase_CS"/>
</dbReference>
<evidence type="ECO:0000259" key="9">
    <source>
        <dbReference type="Pfam" id="PF00408"/>
    </source>
</evidence>
<feature type="domain" description="Alpha-D-phosphohexomutase C-terminal" evidence="9">
    <location>
        <begin position="376"/>
        <end position="432"/>
    </location>
</feature>
<keyword evidence="14" id="KW-1185">Reference proteome</keyword>
<feature type="active site" description="Phosphoserine intermediate" evidence="6">
    <location>
        <position position="102"/>
    </location>
</feature>
<dbReference type="InterPro" id="IPR005844">
    <property type="entry name" value="A-D-PHexomutase_a/b/a-I"/>
</dbReference>
<dbReference type="RefSeq" id="WP_331256517.1">
    <property type="nucleotide sequence ID" value="NZ_CP133270.1"/>
</dbReference>
<feature type="modified residue" description="Phosphoserine" evidence="6">
    <location>
        <position position="102"/>
    </location>
</feature>
<dbReference type="NCBIfam" id="NF008139">
    <property type="entry name" value="PRK10887.1"/>
    <property type="match status" value="1"/>
</dbReference>
<comment type="function">
    <text evidence="6 8">Catalyzes the conversion of glucosamine-6-phosphate to glucosamine-1-phosphate.</text>
</comment>